<dbReference type="PANTHER" id="PTHR10556:SF43">
    <property type="entry name" value="STEROID 5-ALPHA-REDUCTASE DET2"/>
    <property type="match status" value="1"/>
</dbReference>
<proteinExistence type="inferred from homology"/>
<dbReference type="PROSITE" id="PS50244">
    <property type="entry name" value="S5A_REDUCTASE"/>
    <property type="match status" value="1"/>
</dbReference>
<reference evidence="8 9" key="1">
    <citation type="journal article" date="2016" name="Mol. Biol. Evol.">
        <title>Comparative Genomics of Early-Diverging Mushroom-Forming Fungi Provides Insights into the Origins of Lignocellulose Decay Capabilities.</title>
        <authorList>
            <person name="Nagy L.G."/>
            <person name="Riley R."/>
            <person name="Tritt A."/>
            <person name="Adam C."/>
            <person name="Daum C."/>
            <person name="Floudas D."/>
            <person name="Sun H."/>
            <person name="Yadav J.S."/>
            <person name="Pangilinan J."/>
            <person name="Larsson K.H."/>
            <person name="Matsuura K."/>
            <person name="Barry K."/>
            <person name="Labutti K."/>
            <person name="Kuo R."/>
            <person name="Ohm R.A."/>
            <person name="Bhattacharya S.S."/>
            <person name="Shirouzu T."/>
            <person name="Yoshinaga Y."/>
            <person name="Martin F.M."/>
            <person name="Grigoriev I.V."/>
            <person name="Hibbett D.S."/>
        </authorList>
    </citation>
    <scope>NUCLEOTIDE SEQUENCE [LARGE SCALE GENOMIC DNA]</scope>
    <source>
        <strain evidence="8 9">HHB9708</strain>
    </source>
</reference>
<feature type="transmembrane region" description="Helical" evidence="6">
    <location>
        <begin position="150"/>
        <end position="168"/>
    </location>
</feature>
<protein>
    <recommendedName>
        <fullName evidence="7">3-oxo-5-alpha-steroid 4-dehydrogenase C-terminal domain-containing protein</fullName>
    </recommendedName>
</protein>
<feature type="transmembrane region" description="Helical" evidence="6">
    <location>
        <begin position="44"/>
        <end position="67"/>
    </location>
</feature>
<feature type="transmembrane region" description="Helical" evidence="6">
    <location>
        <begin position="12"/>
        <end position="32"/>
    </location>
</feature>
<comment type="subcellular location">
    <subcellularLocation>
        <location evidence="1">Membrane</location>
        <topology evidence="1">Multi-pass membrane protein</topology>
    </subcellularLocation>
</comment>
<dbReference type="Proteomes" id="UP000076722">
    <property type="component" value="Unassembled WGS sequence"/>
</dbReference>
<dbReference type="InterPro" id="IPR001104">
    <property type="entry name" value="3-oxo-5_a-steroid_4-DH_C"/>
</dbReference>
<organism evidence="8 9">
    <name type="scientific">Sistotremastrum niveocremeum HHB9708</name>
    <dbReference type="NCBI Taxonomy" id="1314777"/>
    <lineage>
        <taxon>Eukaryota</taxon>
        <taxon>Fungi</taxon>
        <taxon>Dikarya</taxon>
        <taxon>Basidiomycota</taxon>
        <taxon>Agaricomycotina</taxon>
        <taxon>Agaricomycetes</taxon>
        <taxon>Sistotremastrales</taxon>
        <taxon>Sistotremastraceae</taxon>
        <taxon>Sertulicium</taxon>
        <taxon>Sertulicium niveocremeum</taxon>
    </lineage>
</organism>
<evidence type="ECO:0000256" key="6">
    <source>
        <dbReference type="SAM" id="Phobius"/>
    </source>
</evidence>
<name>A0A164P212_9AGAM</name>
<comment type="similarity">
    <text evidence="2">Belongs to the steroid 5-alpha reductase family.</text>
</comment>
<evidence type="ECO:0000313" key="8">
    <source>
        <dbReference type="EMBL" id="KZS88278.1"/>
    </source>
</evidence>
<keyword evidence="5 6" id="KW-0472">Membrane</keyword>
<feature type="transmembrane region" description="Helical" evidence="6">
    <location>
        <begin position="79"/>
        <end position="100"/>
    </location>
</feature>
<feature type="domain" description="3-oxo-5-alpha-steroid 4-dehydrogenase C-terminal" evidence="7">
    <location>
        <begin position="110"/>
        <end position="273"/>
    </location>
</feature>
<evidence type="ECO:0000259" key="7">
    <source>
        <dbReference type="Pfam" id="PF02544"/>
    </source>
</evidence>
<dbReference type="PANTHER" id="PTHR10556">
    <property type="entry name" value="3-OXO-5-ALPHA-STEROID 4-DEHYDROGENASE"/>
    <property type="match status" value="1"/>
</dbReference>
<dbReference type="AlphaFoldDB" id="A0A164P212"/>
<dbReference type="STRING" id="1314777.A0A164P212"/>
<keyword evidence="9" id="KW-1185">Reference proteome</keyword>
<keyword evidence="4 6" id="KW-1133">Transmembrane helix</keyword>
<evidence type="ECO:0000256" key="1">
    <source>
        <dbReference type="ARBA" id="ARBA00004141"/>
    </source>
</evidence>
<dbReference type="Pfam" id="PF02544">
    <property type="entry name" value="Steroid_dh"/>
    <property type="match status" value="1"/>
</dbReference>
<dbReference type="GO" id="GO:0006629">
    <property type="term" value="P:lipid metabolic process"/>
    <property type="evidence" value="ECO:0007669"/>
    <property type="project" value="InterPro"/>
</dbReference>
<keyword evidence="3 6" id="KW-0812">Transmembrane</keyword>
<dbReference type="PROSITE" id="PS51257">
    <property type="entry name" value="PROKAR_LIPOPROTEIN"/>
    <property type="match status" value="1"/>
</dbReference>
<dbReference type="Gene3D" id="1.20.120.1630">
    <property type="match status" value="1"/>
</dbReference>
<dbReference type="OrthoDB" id="5788137at2759"/>
<gene>
    <name evidence="8" type="ORF">SISNIDRAFT_476046</name>
</gene>
<evidence type="ECO:0000256" key="3">
    <source>
        <dbReference type="ARBA" id="ARBA00022692"/>
    </source>
</evidence>
<dbReference type="EMBL" id="KV419438">
    <property type="protein sequence ID" value="KZS88278.1"/>
    <property type="molecule type" value="Genomic_DNA"/>
</dbReference>
<evidence type="ECO:0000256" key="4">
    <source>
        <dbReference type="ARBA" id="ARBA00022989"/>
    </source>
</evidence>
<dbReference type="GO" id="GO:0016627">
    <property type="term" value="F:oxidoreductase activity, acting on the CH-CH group of donors"/>
    <property type="evidence" value="ECO:0007669"/>
    <property type="project" value="InterPro"/>
</dbReference>
<feature type="transmembrane region" description="Helical" evidence="6">
    <location>
        <begin position="112"/>
        <end position="130"/>
    </location>
</feature>
<dbReference type="InterPro" id="IPR039357">
    <property type="entry name" value="SRD5A/TECR"/>
</dbReference>
<evidence type="ECO:0000256" key="2">
    <source>
        <dbReference type="ARBA" id="ARBA00007742"/>
    </source>
</evidence>
<evidence type="ECO:0000256" key="5">
    <source>
        <dbReference type="ARBA" id="ARBA00023136"/>
    </source>
</evidence>
<evidence type="ECO:0000313" key="9">
    <source>
        <dbReference type="Proteomes" id="UP000076722"/>
    </source>
</evidence>
<dbReference type="GO" id="GO:0016020">
    <property type="term" value="C:membrane"/>
    <property type="evidence" value="ECO:0007669"/>
    <property type="project" value="UniProtKB-SubCell"/>
</dbReference>
<accession>A0A164P212</accession>
<sequence>MLFRTLYDETCRYYLVAPPLASAACFFIDAPFGRFSLPTSRFNIPGISSWIIMELFAPLSFTVAFLSSPLSSSPSPPPLSHPASFLAGLFLIHYSNRALISPLRTPSRNKSHLIVFLCGVAFNIVNGTLLGTWLTSPVALNTLRGAFSDWRFWIGVAGWVGGFVGNVAHDEILLDIRRQKSSTPREQNHYAIPHGLLYSYISYPNYFCEWIEWLSFALIASPPHVTGFLTPPWLFFFAEVWTMFPRAVSGHRWYHKKFDDYPKDRKIIIPFVL</sequence>